<dbReference type="KEGG" id="vg:65101553"/>
<reference evidence="1 2" key="1">
    <citation type="journal article" date="2018" name="Sci. Rep.">
        <title>Comprehensive analysis of single molecule sequencing-derived complete genome and whole transcriptome of Hyposidra talaca nuclear polyhedrosis virus.</title>
        <authorList>
            <person name="Nguyen T.T."/>
            <person name="Suryamohan K."/>
            <person name="Kuriakose B."/>
            <person name="Janakiraman V."/>
            <person name="Reichelt M."/>
            <person name="Chaudhuri S."/>
            <person name="Guillory J."/>
            <person name="Divakaran N."/>
            <person name="Rabins P.E."/>
            <person name="Goel R."/>
            <person name="Deka B."/>
            <person name="Sarkar S."/>
            <person name="Ekka P."/>
            <person name="Tsai Y.C."/>
            <person name="Vargas D."/>
            <person name="Santhosh S."/>
            <person name="Mohan S."/>
            <person name="Chin C.S."/>
            <person name="Korlach J."/>
            <person name="Thomas G."/>
            <person name="Babu A."/>
            <person name="Seshagiri S."/>
        </authorList>
    </citation>
    <scope>NUCLEOTIDE SEQUENCE [LARGE SCALE GENOMIC DNA]</scope>
    <source>
        <strain evidence="1 2">HytaNPVIndia001</strain>
    </source>
</reference>
<sequence>MMSSFIEKEISYSINFSQELLYIILSSYISKKYALVQEYADFVDENDVRSRLIGNRFENTHKTPQYLQKRVFIHDNVLMPLVDRTSVEQGVNHDQVSSTLKRISTCQVYKTVEQPQIEIKFEKVYFEKNVGDTFDSLIATKQVALLNLLQNKHERITQNSHLGSDEIMVYMRIEYEYDGDAPDDLVLKHMARIVAEIDAHTHYQNIAPMLPYTALQNNIIYRKFEDEKLINNALSPNDNVHKWAIKLDGIRGKGLFVRNFIIVFMDDMRMFSGPFPWLFCVNNVVAFQCELVNDTVLYITDLLQVFKYTYNNRTQYECSLNGYAIEPVAAIECLNYLHFNTKRTLEINHDKGTIQVQFQQFMNPPIAIGGYTTVPTDGYIILNKQMQYVKCKHAKTLELEYNSEQSVFYTLEGALEKYKIESDIQLENGKIYEVMVKQNNVLSVIKLRTDRLIAQTL</sequence>
<dbReference type="Pfam" id="PF05098">
    <property type="entry name" value="LEF-4"/>
    <property type="match status" value="1"/>
</dbReference>
<dbReference type="Proteomes" id="UP000501125">
    <property type="component" value="Chromosome"/>
</dbReference>
<dbReference type="EMBL" id="MH261376">
    <property type="protein sequence ID" value="AWW14435.1"/>
    <property type="molecule type" value="Genomic_DNA"/>
</dbReference>
<dbReference type="RefSeq" id="YP_010086342.1">
    <property type="nucleotide sequence ID" value="NC_055453.1"/>
</dbReference>
<dbReference type="InterPro" id="IPR007790">
    <property type="entry name" value="LEF-4"/>
</dbReference>
<gene>
    <name evidence="1" type="primary">lef-4</name>
    <name evidence="1" type="ORF">HytaNPV_gp075</name>
</gene>
<name>A0A2Z4HI32_9ABAC</name>
<proteinExistence type="predicted"/>
<keyword evidence="2" id="KW-1185">Reference proteome</keyword>
<dbReference type="GO" id="GO:0006355">
    <property type="term" value="P:regulation of DNA-templated transcription"/>
    <property type="evidence" value="ECO:0007669"/>
    <property type="project" value="InterPro"/>
</dbReference>
<evidence type="ECO:0000313" key="1">
    <source>
        <dbReference type="EMBL" id="AWW14435.1"/>
    </source>
</evidence>
<protein>
    <submittedName>
        <fullName evidence="1">Lef-4</fullName>
    </submittedName>
</protein>
<evidence type="ECO:0000313" key="2">
    <source>
        <dbReference type="Proteomes" id="UP000501125"/>
    </source>
</evidence>
<dbReference type="GeneID" id="65101553"/>
<organism evidence="1 2">
    <name type="scientific">Hyposidra talaca nucleopolyhedrovirus</name>
    <dbReference type="NCBI Taxonomy" id="1070315"/>
    <lineage>
        <taxon>Viruses</taxon>
        <taxon>Viruses incertae sedis</taxon>
        <taxon>Naldaviricetes</taxon>
        <taxon>Lefavirales</taxon>
        <taxon>Baculoviridae</taxon>
        <taxon>Alphabaculovirus</taxon>
        <taxon>Alphabaculovirus hytalacae</taxon>
    </lineage>
</organism>
<accession>A0A2Z4HI32</accession>